<feature type="domain" description="Transposase InsH N-terminal" evidence="2">
    <location>
        <begin position="22"/>
        <end position="117"/>
    </location>
</feature>
<reference evidence="4 5" key="1">
    <citation type="submission" date="2019-09" db="EMBL/GenBank/DDBJ databases">
        <title>Draft genome sequence of Bacillus sp. JC-7.</title>
        <authorList>
            <person name="Tanaka N."/>
            <person name="Shiwa Y."/>
            <person name="Fujita N."/>
            <person name="Tanasupawat S."/>
        </authorList>
    </citation>
    <scope>NUCLEOTIDE SEQUENCE [LARGE SCALE GENOMIC DNA]</scope>
    <source>
        <strain evidence="4 5">JC-7</strain>
    </source>
</reference>
<dbReference type="InterPro" id="IPR047710">
    <property type="entry name" value="Transpos_IS5-like"/>
</dbReference>
<feature type="domain" description="Transposase DDE" evidence="3">
    <location>
        <begin position="379"/>
        <end position="469"/>
    </location>
</feature>
<dbReference type="AlphaFoldDB" id="A0A5J4JS26"/>
<dbReference type="Proteomes" id="UP000391919">
    <property type="component" value="Unassembled WGS sequence"/>
</dbReference>
<gene>
    <name evidence="4" type="ORF">BpJC7_32170</name>
</gene>
<evidence type="ECO:0000313" key="5">
    <source>
        <dbReference type="Proteomes" id="UP000391919"/>
    </source>
</evidence>
<dbReference type="NCBIfam" id="NF033578">
    <property type="entry name" value="transpos_IS5_1"/>
    <property type="match status" value="1"/>
</dbReference>
<protein>
    <submittedName>
        <fullName evidence="4">Transposase</fullName>
    </submittedName>
</protein>
<dbReference type="Pfam" id="PF05598">
    <property type="entry name" value="DUF772"/>
    <property type="match status" value="1"/>
</dbReference>
<accession>A0A5J4JS26</accession>
<sequence length="490" mass="57368">MYKRTENQLILPDDFFLPFGGKLNKDNRWVKLAQMIPWWKVEEKYAQSFKKSMKGQKALSVRVALGALIIQQRLKTSDRETVQHIAENPYLQYFLGFPEFQEGQPFDPSLMTHFRKRLGPEIIQEVNEWIVKEAQHQEAKDSSNDDEEDQPPAGSGTTGKDHDHATPPDSETHKGKLMLDATCAPADIAYPTDLILLNEAREKLEHLIDVLFEPLRGTRKKPRTYRQKAHRAFLAVAKQRRPKAKTIRKAIGQQLRYVKRDLHMIEKLKEHSPLTLLNKQEYKQLLVISELYRQQREMYKHRTHRIEDRIVSIHQPHVRPIVRGKARARVEFGAKVAISLVDGYALVEKMSWNNDNEALTLQEAVERYRERYGHYPEAVLADQIYRNRENRKYCKEKGIRLSGLPLGRPAKKAQSEQKHIAHKDSAERNAIEGKFGEGKRRYGLGLIQARLQKTSETVIALQFLVMNLERRLRLLFWHFIKRYHFLYSWG</sequence>
<dbReference type="InterPro" id="IPR025668">
    <property type="entry name" value="Tnp_DDE_dom"/>
</dbReference>
<organism evidence="4 5">
    <name type="scientific">Weizmannia acidilactici</name>
    <dbReference type="NCBI Taxonomy" id="2607726"/>
    <lineage>
        <taxon>Bacteria</taxon>
        <taxon>Bacillati</taxon>
        <taxon>Bacillota</taxon>
        <taxon>Bacilli</taxon>
        <taxon>Bacillales</taxon>
        <taxon>Bacillaceae</taxon>
        <taxon>Heyndrickxia</taxon>
    </lineage>
</organism>
<dbReference type="EMBL" id="BKZQ01000103">
    <property type="protein sequence ID" value="GER71914.1"/>
    <property type="molecule type" value="Genomic_DNA"/>
</dbReference>
<proteinExistence type="predicted"/>
<name>A0A5J4JS26_9BACI</name>
<keyword evidence="5" id="KW-1185">Reference proteome</keyword>
<dbReference type="PANTHER" id="PTHR33803:SF3">
    <property type="entry name" value="BLL1974 PROTEIN"/>
    <property type="match status" value="1"/>
</dbReference>
<dbReference type="InterPro" id="IPR008490">
    <property type="entry name" value="Transposase_InsH_N"/>
</dbReference>
<evidence type="ECO:0000259" key="2">
    <source>
        <dbReference type="Pfam" id="PF05598"/>
    </source>
</evidence>
<dbReference type="RefSeq" id="WP_151682009.1">
    <property type="nucleotide sequence ID" value="NZ_BKZQ01000103.1"/>
</dbReference>
<dbReference type="PANTHER" id="PTHR33803">
    <property type="entry name" value="IS1478 TRANSPOSASE"/>
    <property type="match status" value="1"/>
</dbReference>
<evidence type="ECO:0000259" key="3">
    <source>
        <dbReference type="Pfam" id="PF13586"/>
    </source>
</evidence>
<evidence type="ECO:0000256" key="1">
    <source>
        <dbReference type="SAM" id="MobiDB-lite"/>
    </source>
</evidence>
<dbReference type="Pfam" id="PF13586">
    <property type="entry name" value="DDE_Tnp_1_2"/>
    <property type="match status" value="1"/>
</dbReference>
<comment type="caution">
    <text evidence="4">The sequence shown here is derived from an EMBL/GenBank/DDBJ whole genome shotgun (WGS) entry which is preliminary data.</text>
</comment>
<evidence type="ECO:0000313" key="4">
    <source>
        <dbReference type="EMBL" id="GER71914.1"/>
    </source>
</evidence>
<feature type="region of interest" description="Disordered" evidence="1">
    <location>
        <begin position="135"/>
        <end position="174"/>
    </location>
</feature>
<feature type="compositionally biased region" description="Basic and acidic residues" evidence="1">
    <location>
        <begin position="159"/>
        <end position="174"/>
    </location>
</feature>